<proteinExistence type="predicted"/>
<dbReference type="Proteomes" id="UP000712600">
    <property type="component" value="Unassembled WGS sequence"/>
</dbReference>
<organism evidence="1 2">
    <name type="scientific">Brassica cretica</name>
    <name type="common">Mustard</name>
    <dbReference type="NCBI Taxonomy" id="69181"/>
    <lineage>
        <taxon>Eukaryota</taxon>
        <taxon>Viridiplantae</taxon>
        <taxon>Streptophyta</taxon>
        <taxon>Embryophyta</taxon>
        <taxon>Tracheophyta</taxon>
        <taxon>Spermatophyta</taxon>
        <taxon>Magnoliopsida</taxon>
        <taxon>eudicotyledons</taxon>
        <taxon>Gunneridae</taxon>
        <taxon>Pentapetalae</taxon>
        <taxon>rosids</taxon>
        <taxon>malvids</taxon>
        <taxon>Brassicales</taxon>
        <taxon>Brassicaceae</taxon>
        <taxon>Brassiceae</taxon>
        <taxon>Brassica</taxon>
    </lineage>
</organism>
<evidence type="ECO:0000313" key="1">
    <source>
        <dbReference type="EMBL" id="KAF3505148.1"/>
    </source>
</evidence>
<sequence>MDGEKFDPIVILMQGLSTAVSIEEGRSLAEAEGLFFMVTFALDSMNVKTAFEMVIREIYSNMS</sequence>
<reference evidence="1" key="1">
    <citation type="submission" date="2019-12" db="EMBL/GenBank/DDBJ databases">
        <title>Genome sequencing and annotation of Brassica cretica.</title>
        <authorList>
            <person name="Studholme D.J."/>
            <person name="Sarris P."/>
        </authorList>
    </citation>
    <scope>NUCLEOTIDE SEQUENCE</scope>
    <source>
        <strain evidence="1">PFS-109/04</strain>
        <tissue evidence="1">Leaf</tissue>
    </source>
</reference>
<evidence type="ECO:0000313" key="2">
    <source>
        <dbReference type="Proteomes" id="UP000712600"/>
    </source>
</evidence>
<dbReference type="InterPro" id="IPR027417">
    <property type="entry name" value="P-loop_NTPase"/>
</dbReference>
<dbReference type="EMBL" id="QGKX02001621">
    <property type="protein sequence ID" value="KAF3505148.1"/>
    <property type="molecule type" value="Genomic_DNA"/>
</dbReference>
<dbReference type="SUPFAM" id="SSF52540">
    <property type="entry name" value="P-loop containing nucleoside triphosphate hydrolases"/>
    <property type="match status" value="1"/>
</dbReference>
<comment type="caution">
    <text evidence="1">The sequence shown here is derived from an EMBL/GenBank/DDBJ whole genome shotgun (WGS) entry which is preliminary data.</text>
</comment>
<dbReference type="Pfam" id="PF00071">
    <property type="entry name" value="Ras"/>
    <property type="match status" value="1"/>
</dbReference>
<dbReference type="Gene3D" id="3.40.50.300">
    <property type="entry name" value="P-loop containing nucleotide triphosphate hydrolases"/>
    <property type="match status" value="1"/>
</dbReference>
<protein>
    <submittedName>
        <fullName evidence="1">Uncharacterized protein</fullName>
    </submittedName>
</protein>
<gene>
    <name evidence="1" type="ORF">F2Q69_00045859</name>
</gene>
<dbReference type="GO" id="GO:0003924">
    <property type="term" value="F:GTPase activity"/>
    <property type="evidence" value="ECO:0007669"/>
    <property type="project" value="InterPro"/>
</dbReference>
<dbReference type="AlphaFoldDB" id="A0A8S9NUN1"/>
<accession>A0A8S9NUN1</accession>
<name>A0A8S9NUN1_BRACR</name>
<dbReference type="InterPro" id="IPR001806">
    <property type="entry name" value="Small_GTPase"/>
</dbReference>
<dbReference type="GO" id="GO:0005525">
    <property type="term" value="F:GTP binding"/>
    <property type="evidence" value="ECO:0007669"/>
    <property type="project" value="InterPro"/>
</dbReference>